<keyword evidence="1" id="KW-0479">Metal-binding</keyword>
<proteinExistence type="predicted"/>
<organism evidence="7 8">
    <name type="scientific">Phytophthora aleatoria</name>
    <dbReference type="NCBI Taxonomy" id="2496075"/>
    <lineage>
        <taxon>Eukaryota</taxon>
        <taxon>Sar</taxon>
        <taxon>Stramenopiles</taxon>
        <taxon>Oomycota</taxon>
        <taxon>Peronosporomycetes</taxon>
        <taxon>Peronosporales</taxon>
        <taxon>Peronosporaceae</taxon>
        <taxon>Phytophthora</taxon>
    </lineage>
</organism>
<feature type="region of interest" description="Disordered" evidence="5">
    <location>
        <begin position="885"/>
        <end position="913"/>
    </location>
</feature>
<keyword evidence="3" id="KW-0862">Zinc</keyword>
<dbReference type="InterPro" id="IPR052727">
    <property type="entry name" value="Rab4/Rab5_effector"/>
</dbReference>
<dbReference type="GO" id="GO:0008270">
    <property type="term" value="F:zinc ion binding"/>
    <property type="evidence" value="ECO:0007669"/>
    <property type="project" value="UniProtKB-KW"/>
</dbReference>
<evidence type="ECO:0000256" key="5">
    <source>
        <dbReference type="SAM" id="MobiDB-lite"/>
    </source>
</evidence>
<evidence type="ECO:0000313" key="7">
    <source>
        <dbReference type="EMBL" id="KAG6962526.1"/>
    </source>
</evidence>
<evidence type="ECO:0000256" key="3">
    <source>
        <dbReference type="ARBA" id="ARBA00022833"/>
    </source>
</evidence>
<dbReference type="InterPro" id="IPR017907">
    <property type="entry name" value="Znf_RING_CS"/>
</dbReference>
<comment type="caution">
    <text evidence="7">The sequence shown here is derived from an EMBL/GenBank/DDBJ whole genome shotgun (WGS) entry which is preliminary data.</text>
</comment>
<dbReference type="PANTHER" id="PTHR13510">
    <property type="entry name" value="FYVE-FINGER-CONTAINING RAB5 EFFECTOR PROTEIN RABENOSYN-5-RELATED"/>
    <property type="match status" value="1"/>
</dbReference>
<evidence type="ECO:0000313" key="8">
    <source>
        <dbReference type="Proteomes" id="UP000709295"/>
    </source>
</evidence>
<gene>
    <name evidence="7" type="ORF">JG688_00008548</name>
</gene>
<keyword evidence="2 4" id="KW-0863">Zinc-finger</keyword>
<name>A0A8J5MG56_9STRA</name>
<keyword evidence="8" id="KW-1185">Reference proteome</keyword>
<dbReference type="AlphaFoldDB" id="A0A8J5MG56"/>
<reference evidence="7" key="1">
    <citation type="submission" date="2021-01" db="EMBL/GenBank/DDBJ databases">
        <title>Phytophthora aleatoria, a newly-described species from Pinus radiata is distinct from Phytophthora cactorum isolates based on comparative genomics.</title>
        <authorList>
            <person name="Mcdougal R."/>
            <person name="Panda P."/>
            <person name="Williams N."/>
            <person name="Studholme D.J."/>
        </authorList>
    </citation>
    <scope>NUCLEOTIDE SEQUENCE</scope>
    <source>
        <strain evidence="7">NZFS 4037</strain>
    </source>
</reference>
<dbReference type="PROSITE" id="PS50178">
    <property type="entry name" value="ZF_FYVE"/>
    <property type="match status" value="1"/>
</dbReference>
<dbReference type="InterPro" id="IPR006058">
    <property type="entry name" value="2Fe2S_fd_BS"/>
</dbReference>
<accession>A0A8J5MG56</accession>
<dbReference type="PANTHER" id="PTHR13510:SF44">
    <property type="entry name" value="RABENOSYN-5"/>
    <property type="match status" value="1"/>
</dbReference>
<dbReference type="CDD" id="cd00065">
    <property type="entry name" value="FYVE_like_SF"/>
    <property type="match status" value="1"/>
</dbReference>
<evidence type="ECO:0000256" key="1">
    <source>
        <dbReference type="ARBA" id="ARBA00022723"/>
    </source>
</evidence>
<dbReference type="Proteomes" id="UP000709295">
    <property type="component" value="Unassembled WGS sequence"/>
</dbReference>
<evidence type="ECO:0000256" key="2">
    <source>
        <dbReference type="ARBA" id="ARBA00022771"/>
    </source>
</evidence>
<feature type="domain" description="FYVE-type" evidence="6">
    <location>
        <begin position="278"/>
        <end position="344"/>
    </location>
</feature>
<dbReference type="PROSITE" id="PS00197">
    <property type="entry name" value="2FE2S_FER_1"/>
    <property type="match status" value="1"/>
</dbReference>
<dbReference type="GO" id="GO:0051537">
    <property type="term" value="F:2 iron, 2 sulfur cluster binding"/>
    <property type="evidence" value="ECO:0007669"/>
    <property type="project" value="InterPro"/>
</dbReference>
<evidence type="ECO:0000256" key="4">
    <source>
        <dbReference type="PROSITE-ProRule" id="PRU00091"/>
    </source>
</evidence>
<sequence length="913" mass="102925">MQKPVAISKFLPSLLIPESDRTLLQELATTLVMHNLEQYNNLCVTKDGHPDSRLWVPTRKIERIRIYRERPHSAREAPPSIPSLLLLGSVVGNLEDIMYGVVAPTDESLKIKSSCIRDGVIDSKVLEELVSPTVDDPFHHVSLQWRMYDDRDYVTLDTTGIMQTPWGERVGYNVSHSVGFPQLPAFTNLGIERGNMSVCSIYSQKANNRVKCYTRGFFELSTERHIHAILALQNIATQWLSFSRNMECAQMKKLAWRLRKNSDESDLLQLAVLQPKQKPADSTCRVCTKSFSFLPGRKKTCKSCYHAVCSRCYVKKVVCAMAPDQCSILEKKRTFCSRCIHEVVQSDAVAIARDELVTAYHLSVSDEDQEMLRDLASNLVTHNLEQSNMLLVTKKGFPKSNTGQWKEMRRKDGLRIYRERPGSTRGKTPFTPSLLLLGTVDGTVEDVMYGVVANTDAAMKINSTYVNDGMLDTKILCELVEPSREDPFCHAGIKWKLFSDRDYVSLDTTGILYFSNGERAQDVAHYYIPPKLNLSESDVGSLRELADTLVTHNIESYRALLVSSDGHADARQWKELRRKDDIRVYKERPAAYATSGSTLPCLPSLLLLGTVVGKLEDVMFVAAAATDEQMKLTSRCLQDGVLDSKVLQSIVRPTDDHPFRHVGVKWRLHDARDYVCLDTTGIATSCNGEQLGFSISHSVAFAKIPSLDKFGIERANMSVCCLFRQKTPETVECYARGFFDFRSNSNELLNTLSMNAVATQWLSFSRYVVCADMKKLVWRMRKNWGLPVNGPMTIEPVDEHATQSANVEKSSNGCSVFNRSYGFSLRRTCKICQRGVCSSCNVKKLVCVLAPDRRTVLDKKRSFCTMCMYEVTRSDAVSIARDEIRELQSPEPQDDEPETTADERMASIDKTST</sequence>
<feature type="compositionally biased region" description="Basic and acidic residues" evidence="5">
    <location>
        <begin position="901"/>
        <end position="913"/>
    </location>
</feature>
<dbReference type="EMBL" id="JAENGY010000455">
    <property type="protein sequence ID" value="KAG6962526.1"/>
    <property type="molecule type" value="Genomic_DNA"/>
</dbReference>
<protein>
    <recommendedName>
        <fullName evidence="6">FYVE-type domain-containing protein</fullName>
    </recommendedName>
</protein>
<dbReference type="PROSITE" id="PS00518">
    <property type="entry name" value="ZF_RING_1"/>
    <property type="match status" value="1"/>
</dbReference>
<dbReference type="InterPro" id="IPR017455">
    <property type="entry name" value="Znf_FYVE-rel"/>
</dbReference>
<evidence type="ECO:0000259" key="6">
    <source>
        <dbReference type="PROSITE" id="PS50178"/>
    </source>
</evidence>